<evidence type="ECO:0000313" key="1">
    <source>
        <dbReference type="EMBL" id="KAG2866343.1"/>
    </source>
</evidence>
<dbReference type="Proteomes" id="UP000774804">
    <property type="component" value="Unassembled WGS sequence"/>
</dbReference>
<dbReference type="AlphaFoldDB" id="A0A329SPR2"/>
<reference evidence="4 5" key="1">
    <citation type="submission" date="2018-01" db="EMBL/GenBank/DDBJ databases">
        <title>Draft genome of the strawberry crown rot pathogen Phytophthora cactorum.</title>
        <authorList>
            <person name="Armitage A.D."/>
            <person name="Lysoe E."/>
            <person name="Nellist C.F."/>
            <person name="Harrison R.J."/>
            <person name="Brurberg M.B."/>
        </authorList>
    </citation>
    <scope>NUCLEOTIDE SEQUENCE [LARGE SCALE GENOMIC DNA]</scope>
    <source>
        <strain evidence="4 5">10300</strain>
    </source>
</reference>
<dbReference type="Proteomes" id="UP000251314">
    <property type="component" value="Unassembled WGS sequence"/>
</dbReference>
<evidence type="ECO:0000313" key="4">
    <source>
        <dbReference type="EMBL" id="RAW37926.1"/>
    </source>
</evidence>
<evidence type="ECO:0000313" key="5">
    <source>
        <dbReference type="Proteomes" id="UP000251314"/>
    </source>
</evidence>
<dbReference type="Proteomes" id="UP000688947">
    <property type="component" value="Unassembled WGS sequence"/>
</dbReference>
<sequence length="144" mass="16340">MPHTTRRLPVTSCSPLWFPTRLEKVNTYSTRSHGRVWNDRKCIEWIKGVDVEAAQLGSLFGDGNLIDTDDVCTYFANINLQDDEENALLNLAIDDAEDVAMTTAMSVICDDANSRPQTRCANKFNPQLMGMSTDQKKRDWLKRV</sequence>
<proteinExistence type="predicted"/>
<dbReference type="VEuPathDB" id="FungiDB:PC110_g5831"/>
<evidence type="ECO:0000313" key="3">
    <source>
        <dbReference type="EMBL" id="KAG6942641.1"/>
    </source>
</evidence>
<accession>A0A329SPR2</accession>
<dbReference type="EMBL" id="MJFZ01000100">
    <property type="protein sequence ID" value="RAW37926.1"/>
    <property type="molecule type" value="Genomic_DNA"/>
</dbReference>
<gene>
    <name evidence="3" type="ORF">JG687_00018938</name>
    <name evidence="4" type="ORF">PC110_g5831</name>
    <name evidence="1" type="ORF">PC113_g2922</name>
    <name evidence="2" type="ORF">PC115_g2406</name>
</gene>
<dbReference type="EMBL" id="RCMI01000034">
    <property type="protein sequence ID" value="KAG2940723.1"/>
    <property type="molecule type" value="Genomic_DNA"/>
</dbReference>
<reference evidence="3" key="3">
    <citation type="submission" date="2021-01" db="EMBL/GenBank/DDBJ databases">
        <title>Phytophthora aleatoria, a newly-described species from Pinus radiata is distinct from Phytophthora cactorum isolates based on comparative genomics.</title>
        <authorList>
            <person name="Mcdougal R."/>
            <person name="Panda P."/>
            <person name="Williams N."/>
            <person name="Studholme D.J."/>
        </authorList>
    </citation>
    <scope>NUCLEOTIDE SEQUENCE</scope>
    <source>
        <strain evidence="3">NZFS 3830</strain>
    </source>
</reference>
<reference evidence="1" key="2">
    <citation type="submission" date="2018-10" db="EMBL/GenBank/DDBJ databases">
        <title>Effector identification in a new, highly contiguous assembly of the strawberry crown rot pathogen Phytophthora cactorum.</title>
        <authorList>
            <person name="Armitage A.D."/>
            <person name="Nellist C.F."/>
            <person name="Bates H."/>
            <person name="Vickerstaff R.J."/>
            <person name="Harrison R.J."/>
        </authorList>
    </citation>
    <scope>NUCLEOTIDE SEQUENCE</scope>
    <source>
        <strain evidence="1">15-7</strain>
        <strain evidence="2">4032</strain>
    </source>
</reference>
<protein>
    <submittedName>
        <fullName evidence="4">Uncharacterized protein</fullName>
    </submittedName>
</protein>
<dbReference type="EMBL" id="JAENGZ010002882">
    <property type="protein sequence ID" value="KAG6942641.1"/>
    <property type="molecule type" value="Genomic_DNA"/>
</dbReference>
<dbReference type="Proteomes" id="UP000735874">
    <property type="component" value="Unassembled WGS sequence"/>
</dbReference>
<name>A0A329SPR2_9STRA</name>
<dbReference type="EMBL" id="RCMG01000041">
    <property type="protein sequence ID" value="KAG2866343.1"/>
    <property type="molecule type" value="Genomic_DNA"/>
</dbReference>
<comment type="caution">
    <text evidence="4">The sequence shown here is derived from an EMBL/GenBank/DDBJ whole genome shotgun (WGS) entry which is preliminary data.</text>
</comment>
<keyword evidence="5" id="KW-1185">Reference proteome</keyword>
<evidence type="ECO:0000313" key="2">
    <source>
        <dbReference type="EMBL" id="KAG2940723.1"/>
    </source>
</evidence>
<dbReference type="OrthoDB" id="10269274at2759"/>
<organism evidence="4 5">
    <name type="scientific">Phytophthora cactorum</name>
    <dbReference type="NCBI Taxonomy" id="29920"/>
    <lineage>
        <taxon>Eukaryota</taxon>
        <taxon>Sar</taxon>
        <taxon>Stramenopiles</taxon>
        <taxon>Oomycota</taxon>
        <taxon>Peronosporomycetes</taxon>
        <taxon>Peronosporales</taxon>
        <taxon>Peronosporaceae</taxon>
        <taxon>Phytophthora</taxon>
    </lineage>
</organism>